<dbReference type="SMART" id="SM00191">
    <property type="entry name" value="Int_alpha"/>
    <property type="match status" value="5"/>
</dbReference>
<evidence type="ECO:0000256" key="2">
    <source>
        <dbReference type="ARBA" id="ARBA00022737"/>
    </source>
</evidence>
<evidence type="ECO:0008006" key="8">
    <source>
        <dbReference type="Google" id="ProtNLM"/>
    </source>
</evidence>
<dbReference type="InterPro" id="IPR028994">
    <property type="entry name" value="Integrin_alpha_N"/>
</dbReference>
<evidence type="ECO:0000256" key="5">
    <source>
        <dbReference type="SAM" id="SignalP"/>
    </source>
</evidence>
<evidence type="ECO:0000256" key="1">
    <source>
        <dbReference type="ARBA" id="ARBA00022729"/>
    </source>
</evidence>
<feature type="chain" id="PRO_5030887716" description="FG-GAP repeat-containing protein" evidence="5">
    <location>
        <begin position="28"/>
        <end position="487"/>
    </location>
</feature>
<protein>
    <recommendedName>
        <fullName evidence="8">FG-GAP repeat-containing protein</fullName>
    </recommendedName>
</protein>
<dbReference type="GO" id="GO:0033627">
    <property type="term" value="P:cell adhesion mediated by integrin"/>
    <property type="evidence" value="ECO:0007669"/>
    <property type="project" value="TreeGrafter"/>
</dbReference>
<name>A0A7W5P852_9ACTN</name>
<organism evidence="6 7">
    <name type="scientific">Microlunatus antarcticus</name>
    <dbReference type="NCBI Taxonomy" id="53388"/>
    <lineage>
        <taxon>Bacteria</taxon>
        <taxon>Bacillati</taxon>
        <taxon>Actinomycetota</taxon>
        <taxon>Actinomycetes</taxon>
        <taxon>Propionibacteriales</taxon>
        <taxon>Propionibacteriaceae</taxon>
        <taxon>Microlunatus</taxon>
    </lineage>
</organism>
<dbReference type="InterPro" id="IPR000413">
    <property type="entry name" value="Integrin_alpha"/>
</dbReference>
<dbReference type="GO" id="GO:0008305">
    <property type="term" value="C:integrin complex"/>
    <property type="evidence" value="ECO:0007669"/>
    <property type="project" value="InterPro"/>
</dbReference>
<dbReference type="PANTHER" id="PTHR23220">
    <property type="entry name" value="INTEGRIN ALPHA"/>
    <property type="match status" value="1"/>
</dbReference>
<evidence type="ECO:0000313" key="7">
    <source>
        <dbReference type="Proteomes" id="UP000565572"/>
    </source>
</evidence>
<accession>A0A7W5P852</accession>
<feature type="signal peptide" evidence="5">
    <location>
        <begin position="1"/>
        <end position="27"/>
    </location>
</feature>
<keyword evidence="7" id="KW-1185">Reference proteome</keyword>
<dbReference type="InterPro" id="IPR013517">
    <property type="entry name" value="FG-GAP"/>
</dbReference>
<keyword evidence="1 5" id="KW-0732">Signal</keyword>
<sequence length="487" mass="49061">MTRRVLLALLAAGLVAPLGCWGSPATAATKPAKPYDFDGNGRQELVASATGLLVGDPTNYDAGGVVVLPNVRGRIPLEPRLVTKDTPGLEDEPIEGDRFGRGLASADFDRDGYADLIVSTSTYQGHGQGVGVLTVIPGSSGGLDSARSTGLRYTGRYDEDNPTGLSSVLVAADLTGDGYPDLAAGATDGTVLVFVGGTRGLTQASARALEGRGPGGGSQDEDRGFGSSLAAGDLDGDGRADLVVGSYGSNRPGDAYPGSVSVCPGAAGGPTGCTRLAHSFDYAGPTSVAIGHVTGAARPDLVVAVPEPTPDAVGSVRILRLRPTGPVAEDRTLVLTQSGRGVPGVDEPKDSFGISLALADLNRDGFADLVVGAPGENRGSGRVTVVHGAKGGWRTSGNRTYDQGTRGIPGKAEVSDRFGSSVTLLDHDGDGRLDLDVGAPGENASGAVTTLRGAGTGFTTKGSQTFGLKTLGIGPVERAAFGDPLGG</sequence>
<reference evidence="6 7" key="1">
    <citation type="submission" date="2020-08" db="EMBL/GenBank/DDBJ databases">
        <title>Sequencing the genomes of 1000 actinobacteria strains.</title>
        <authorList>
            <person name="Klenk H.-P."/>
        </authorList>
    </citation>
    <scope>NUCLEOTIDE SEQUENCE [LARGE SCALE GENOMIC DNA]</scope>
    <source>
        <strain evidence="6 7">DSM 11053</strain>
    </source>
</reference>
<gene>
    <name evidence="6" type="ORF">FHX39_003208</name>
</gene>
<dbReference type="GO" id="GO:0007160">
    <property type="term" value="P:cell-matrix adhesion"/>
    <property type="evidence" value="ECO:0007669"/>
    <property type="project" value="TreeGrafter"/>
</dbReference>
<keyword evidence="3" id="KW-0325">Glycoprotein</keyword>
<comment type="caution">
    <text evidence="6">The sequence shown here is derived from an EMBL/GenBank/DDBJ whole genome shotgun (WGS) entry which is preliminary data.</text>
</comment>
<dbReference type="SUPFAM" id="SSF69318">
    <property type="entry name" value="Integrin alpha N-terminal domain"/>
    <property type="match status" value="2"/>
</dbReference>
<dbReference type="PRINTS" id="PR01185">
    <property type="entry name" value="INTEGRINA"/>
</dbReference>
<dbReference type="Pfam" id="PF01839">
    <property type="entry name" value="FG-GAP"/>
    <property type="match status" value="5"/>
</dbReference>
<dbReference type="AlphaFoldDB" id="A0A7W5P852"/>
<keyword evidence="2" id="KW-0677">Repeat</keyword>
<dbReference type="Gene3D" id="2.130.10.130">
    <property type="entry name" value="Integrin alpha, N-terminal"/>
    <property type="match status" value="3"/>
</dbReference>
<evidence type="ECO:0000313" key="6">
    <source>
        <dbReference type="EMBL" id="MBB3328264.1"/>
    </source>
</evidence>
<dbReference type="EMBL" id="JACHZG010000001">
    <property type="protein sequence ID" value="MBB3328264.1"/>
    <property type="molecule type" value="Genomic_DNA"/>
</dbReference>
<dbReference type="InterPro" id="IPR013519">
    <property type="entry name" value="Int_alpha_beta-p"/>
</dbReference>
<dbReference type="GO" id="GO:0098609">
    <property type="term" value="P:cell-cell adhesion"/>
    <property type="evidence" value="ECO:0007669"/>
    <property type="project" value="TreeGrafter"/>
</dbReference>
<feature type="region of interest" description="Disordered" evidence="4">
    <location>
        <begin position="207"/>
        <end position="233"/>
    </location>
</feature>
<dbReference type="GO" id="GO:0005178">
    <property type="term" value="F:integrin binding"/>
    <property type="evidence" value="ECO:0007669"/>
    <property type="project" value="TreeGrafter"/>
</dbReference>
<dbReference type="PROSITE" id="PS51470">
    <property type="entry name" value="FG_GAP"/>
    <property type="match status" value="4"/>
</dbReference>
<proteinExistence type="predicted"/>
<dbReference type="PANTHER" id="PTHR23220:SF122">
    <property type="entry name" value="INTEGRIN ALPHA-PS1"/>
    <property type="match status" value="1"/>
</dbReference>
<evidence type="ECO:0000256" key="4">
    <source>
        <dbReference type="SAM" id="MobiDB-lite"/>
    </source>
</evidence>
<evidence type="ECO:0000256" key="3">
    <source>
        <dbReference type="ARBA" id="ARBA00023180"/>
    </source>
</evidence>
<dbReference type="GO" id="GO:0007229">
    <property type="term" value="P:integrin-mediated signaling pathway"/>
    <property type="evidence" value="ECO:0007669"/>
    <property type="project" value="TreeGrafter"/>
</dbReference>
<dbReference type="GO" id="GO:0009897">
    <property type="term" value="C:external side of plasma membrane"/>
    <property type="evidence" value="ECO:0007669"/>
    <property type="project" value="TreeGrafter"/>
</dbReference>
<dbReference type="RefSeq" id="WP_183340036.1">
    <property type="nucleotide sequence ID" value="NZ_JACHZG010000001.1"/>
</dbReference>
<dbReference type="Proteomes" id="UP000565572">
    <property type="component" value="Unassembled WGS sequence"/>
</dbReference>